<gene>
    <name evidence="1" type="ORF">Q8F55_008359</name>
</gene>
<protein>
    <recommendedName>
        <fullName evidence="3">Glycoside hydrolase family 38 N-terminal domain-containing protein</fullName>
    </recommendedName>
</protein>
<dbReference type="GeneID" id="95989402"/>
<evidence type="ECO:0000313" key="2">
    <source>
        <dbReference type="Proteomes" id="UP001565368"/>
    </source>
</evidence>
<sequence length="169" mass="19749">MSITLPPKARRYVLHLHWDAVYPSPHYTRLRLDNMDKLREVVLALKPTVRRDWLPDEQYRSVPAFITSALRIAFEVIKRGGTLTIVGAEMVHPLQLGDAGEDEVDVGSRLSIYLTKRLIREAWAKDPDARPYEQVKARIRVIRMVDWWHELGEERKVIEGRWPWADNEG</sequence>
<reference evidence="1 2" key="1">
    <citation type="submission" date="2023-08" db="EMBL/GenBank/DDBJ databases">
        <title>Annotated Genome Sequence of Vanrija albida AlHP1.</title>
        <authorList>
            <person name="Herzog R."/>
        </authorList>
    </citation>
    <scope>NUCLEOTIDE SEQUENCE [LARGE SCALE GENOMIC DNA]</scope>
    <source>
        <strain evidence="1 2">AlHP1</strain>
    </source>
</reference>
<proteinExistence type="predicted"/>
<dbReference type="RefSeq" id="XP_069206597.1">
    <property type="nucleotide sequence ID" value="XM_069356756.1"/>
</dbReference>
<comment type="caution">
    <text evidence="1">The sequence shown here is derived from an EMBL/GenBank/DDBJ whole genome shotgun (WGS) entry which is preliminary data.</text>
</comment>
<evidence type="ECO:0000313" key="1">
    <source>
        <dbReference type="EMBL" id="KAL1406653.1"/>
    </source>
</evidence>
<dbReference type="EMBL" id="JBBXJM010000006">
    <property type="protein sequence ID" value="KAL1406653.1"/>
    <property type="molecule type" value="Genomic_DNA"/>
</dbReference>
<evidence type="ECO:0008006" key="3">
    <source>
        <dbReference type="Google" id="ProtNLM"/>
    </source>
</evidence>
<keyword evidence="2" id="KW-1185">Reference proteome</keyword>
<dbReference type="Proteomes" id="UP001565368">
    <property type="component" value="Unassembled WGS sequence"/>
</dbReference>
<organism evidence="1 2">
    <name type="scientific">Vanrija albida</name>
    <dbReference type="NCBI Taxonomy" id="181172"/>
    <lineage>
        <taxon>Eukaryota</taxon>
        <taxon>Fungi</taxon>
        <taxon>Dikarya</taxon>
        <taxon>Basidiomycota</taxon>
        <taxon>Agaricomycotina</taxon>
        <taxon>Tremellomycetes</taxon>
        <taxon>Trichosporonales</taxon>
        <taxon>Trichosporonaceae</taxon>
        <taxon>Vanrija</taxon>
    </lineage>
</organism>
<name>A0ABR3PX16_9TREE</name>
<accession>A0ABR3PX16</accession>